<organism evidence="2 3">
    <name type="scientific">Hoeflea poritis</name>
    <dbReference type="NCBI Taxonomy" id="2993659"/>
    <lineage>
        <taxon>Bacteria</taxon>
        <taxon>Pseudomonadati</taxon>
        <taxon>Pseudomonadota</taxon>
        <taxon>Alphaproteobacteria</taxon>
        <taxon>Hyphomicrobiales</taxon>
        <taxon>Rhizobiaceae</taxon>
        <taxon>Hoeflea</taxon>
    </lineage>
</organism>
<proteinExistence type="predicted"/>
<keyword evidence="1" id="KW-0472">Membrane</keyword>
<dbReference type="Proteomes" id="UP001148313">
    <property type="component" value="Unassembled WGS sequence"/>
</dbReference>
<evidence type="ECO:0000256" key="1">
    <source>
        <dbReference type="SAM" id="Phobius"/>
    </source>
</evidence>
<keyword evidence="1" id="KW-1133">Transmembrane helix</keyword>
<feature type="transmembrane region" description="Helical" evidence="1">
    <location>
        <begin position="346"/>
        <end position="366"/>
    </location>
</feature>
<feature type="transmembrane region" description="Helical" evidence="1">
    <location>
        <begin position="309"/>
        <end position="334"/>
    </location>
</feature>
<feature type="transmembrane region" description="Helical" evidence="1">
    <location>
        <begin position="169"/>
        <end position="187"/>
    </location>
</feature>
<accession>A0ABT4VUF1</accession>
<dbReference type="PANTHER" id="PTHR43424">
    <property type="entry name" value="LOCUS PUTATIVE PROTEIN 1-RELATED"/>
    <property type="match status" value="1"/>
</dbReference>
<gene>
    <name evidence="2" type="ORF">OOZ53_23515</name>
</gene>
<evidence type="ECO:0000313" key="2">
    <source>
        <dbReference type="EMBL" id="MDA4848346.1"/>
    </source>
</evidence>
<dbReference type="PANTHER" id="PTHR43424:SF1">
    <property type="entry name" value="LOCUS PUTATIVE PROTEIN 1-RELATED"/>
    <property type="match status" value="1"/>
</dbReference>
<feature type="transmembrane region" description="Helical" evidence="1">
    <location>
        <begin position="101"/>
        <end position="123"/>
    </location>
</feature>
<protein>
    <submittedName>
        <fullName evidence="2">Polysaccharide biosynthesis C-terminal domain-containing protein</fullName>
    </submittedName>
</protein>
<name>A0ABT4VUF1_9HYPH</name>
<reference evidence="2" key="1">
    <citation type="submission" date="2022-11" db="EMBL/GenBank/DDBJ databases">
        <title>Hoeflea poritis sp. nov., isolated from scleractinian coral Porites lutea.</title>
        <authorList>
            <person name="Zhang G."/>
            <person name="Wei Q."/>
            <person name="Cai L."/>
        </authorList>
    </citation>
    <scope>NUCLEOTIDE SEQUENCE</scope>
    <source>
        <strain evidence="2">E7-10</strain>
    </source>
</reference>
<comment type="caution">
    <text evidence="2">The sequence shown here is derived from an EMBL/GenBank/DDBJ whole genome shotgun (WGS) entry which is preliminary data.</text>
</comment>
<keyword evidence="1" id="KW-0812">Transmembrane</keyword>
<feature type="transmembrane region" description="Helical" evidence="1">
    <location>
        <begin position="193"/>
        <end position="217"/>
    </location>
</feature>
<evidence type="ECO:0000313" key="3">
    <source>
        <dbReference type="Proteomes" id="UP001148313"/>
    </source>
</evidence>
<feature type="transmembrane region" description="Helical" evidence="1">
    <location>
        <begin position="129"/>
        <end position="148"/>
    </location>
</feature>
<feature type="transmembrane region" description="Helical" evidence="1">
    <location>
        <begin position="58"/>
        <end position="81"/>
    </location>
</feature>
<dbReference type="EMBL" id="JAPJZH010000021">
    <property type="protein sequence ID" value="MDA4848346.1"/>
    <property type="molecule type" value="Genomic_DNA"/>
</dbReference>
<feature type="transmembrane region" description="Helical" evidence="1">
    <location>
        <begin position="403"/>
        <end position="423"/>
    </location>
</feature>
<feature type="transmembrane region" description="Helical" evidence="1">
    <location>
        <begin position="378"/>
        <end position="397"/>
    </location>
</feature>
<dbReference type="RefSeq" id="WP_271092203.1">
    <property type="nucleotide sequence ID" value="NZ_JAPJZH010000021.1"/>
</dbReference>
<sequence>MRYGNVKDYALRLVLSQDRPATDSVLVSLAIVLSGAGVNLLMFVLIARALPEAAFSEFAVWFSALSMLAAIGVGGQGDLIFKNWSDYLHNGKYGLARGALFFGLTVTVLGASAMAVVVAAIQFHSGSPALSVVGMTLFALLFTAIYFVSPATRAISGIAAGDGNMEITWRLITVAFVLIISAMGMSLSTGGVFMIMVIGLTIALTASAIAISSSMPLEALASRPRWDAAVWRKRSLRMWLSDIVANLSLHVDVLIIGLFVDPLLAGGYFVALRVANIFKRFTAAFANFASRRISPLHHSGRLRELRQSLSDLSLVALIAVTGGFLVLVLTADWLLALFGAPYQSELLTLLVLAVGAGVTTLAGPAPHLLLHTGHESPFLILSSAGLVLRCVLLLVLTPLYGTLGAALASTAATLALVVILNIACRRLVHIDPSVVALLVRDRQPLKYAEALDE</sequence>
<keyword evidence="3" id="KW-1185">Reference proteome</keyword>
<dbReference type="InterPro" id="IPR052556">
    <property type="entry name" value="PolySynth_Transporter"/>
</dbReference>
<feature type="transmembrane region" description="Helical" evidence="1">
    <location>
        <begin position="21"/>
        <end position="46"/>
    </location>
</feature>